<gene>
    <name evidence="6" type="ORF">J1M35_18525</name>
</gene>
<keyword evidence="3" id="KW-0812">Transmembrane</keyword>
<dbReference type="KEGG" id="otd:J1M35_18525"/>
<dbReference type="Pfam" id="PF04011">
    <property type="entry name" value="LemA"/>
    <property type="match status" value="1"/>
</dbReference>
<keyword evidence="5" id="KW-0472">Membrane</keyword>
<reference evidence="6" key="1">
    <citation type="submission" date="2021-03" db="EMBL/GenBank/DDBJ databases">
        <title>Ottowia sp. 27C isolated from the cloaca of a Giant Asian pond turtle (Heosemys grandis).</title>
        <authorList>
            <person name="Spergser J."/>
            <person name="Busse H.-J."/>
        </authorList>
    </citation>
    <scope>NUCLEOTIDE SEQUENCE</scope>
    <source>
        <strain evidence="6">27C</strain>
    </source>
</reference>
<dbReference type="GO" id="GO:0016020">
    <property type="term" value="C:membrane"/>
    <property type="evidence" value="ECO:0007669"/>
    <property type="project" value="UniProtKB-SubCell"/>
</dbReference>
<keyword evidence="4" id="KW-1133">Transmembrane helix</keyword>
<evidence type="ECO:0000313" key="7">
    <source>
        <dbReference type="Proteomes" id="UP000663903"/>
    </source>
</evidence>
<dbReference type="EMBL" id="CP071796">
    <property type="protein sequence ID" value="QTD45008.1"/>
    <property type="molecule type" value="Genomic_DNA"/>
</dbReference>
<dbReference type="InterPro" id="IPR023353">
    <property type="entry name" value="LemA-like_dom_sf"/>
</dbReference>
<evidence type="ECO:0000256" key="1">
    <source>
        <dbReference type="ARBA" id="ARBA00004167"/>
    </source>
</evidence>
<comment type="similarity">
    <text evidence="2">Belongs to the LemA family.</text>
</comment>
<dbReference type="RefSeq" id="WP_208008761.1">
    <property type="nucleotide sequence ID" value="NZ_CP071796.1"/>
</dbReference>
<dbReference type="InterPro" id="IPR007156">
    <property type="entry name" value="MamQ_LemA"/>
</dbReference>
<evidence type="ECO:0000256" key="2">
    <source>
        <dbReference type="ARBA" id="ARBA00008854"/>
    </source>
</evidence>
<keyword evidence="7" id="KW-1185">Reference proteome</keyword>
<evidence type="ECO:0000256" key="5">
    <source>
        <dbReference type="ARBA" id="ARBA00023136"/>
    </source>
</evidence>
<dbReference type="AlphaFoldDB" id="A0A975CEK8"/>
<dbReference type="SUPFAM" id="SSF140478">
    <property type="entry name" value="LemA-like"/>
    <property type="match status" value="1"/>
</dbReference>
<sequence length="194" mass="20937">MSDSTVWLGLAAALLFFWGVGAHNRLVRLRAAVVSAFAALDEQLVRQQVWVQGCLPEPLRGGMQTLPGEPQDEVAHAWGRLQAASEQFAAALARARAQPVDVQSMAGLVMAHEALRTAWAGTLADAVPADAVPSAERLQARWMRLLHQSLPLRTAFNDAAQTYNQAITQFPASLLARLFGFKAAGTVTRLAEGR</sequence>
<proteinExistence type="inferred from homology"/>
<dbReference type="Gene3D" id="1.20.1440.20">
    <property type="entry name" value="LemA-like domain"/>
    <property type="match status" value="1"/>
</dbReference>
<evidence type="ECO:0000256" key="4">
    <source>
        <dbReference type="ARBA" id="ARBA00022989"/>
    </source>
</evidence>
<organism evidence="6 7">
    <name type="scientific">Ottowia testudinis</name>
    <dbReference type="NCBI Taxonomy" id="2816950"/>
    <lineage>
        <taxon>Bacteria</taxon>
        <taxon>Pseudomonadati</taxon>
        <taxon>Pseudomonadota</taxon>
        <taxon>Betaproteobacteria</taxon>
        <taxon>Burkholderiales</taxon>
        <taxon>Comamonadaceae</taxon>
        <taxon>Ottowia</taxon>
    </lineage>
</organism>
<name>A0A975CEK8_9BURK</name>
<evidence type="ECO:0000313" key="6">
    <source>
        <dbReference type="EMBL" id="QTD45008.1"/>
    </source>
</evidence>
<dbReference type="Proteomes" id="UP000663903">
    <property type="component" value="Chromosome"/>
</dbReference>
<accession>A0A975CEK8</accession>
<comment type="subcellular location">
    <subcellularLocation>
        <location evidence="1">Membrane</location>
        <topology evidence="1">Single-pass membrane protein</topology>
    </subcellularLocation>
</comment>
<protein>
    <submittedName>
        <fullName evidence="6">LemA family protein</fullName>
    </submittedName>
</protein>
<evidence type="ECO:0000256" key="3">
    <source>
        <dbReference type="ARBA" id="ARBA00022692"/>
    </source>
</evidence>